<sequence>MLNKSDQAITSV</sequence>
<evidence type="ECO:0000313" key="1">
    <source>
        <dbReference type="EMBL" id="JAE38635.1"/>
    </source>
</evidence>
<reference evidence="1" key="2">
    <citation type="journal article" date="2015" name="Data Brief">
        <title>Shoot transcriptome of the giant reed, Arundo donax.</title>
        <authorList>
            <person name="Barrero R.A."/>
            <person name="Guerrero F.D."/>
            <person name="Moolhuijzen P."/>
            <person name="Goolsby J.A."/>
            <person name="Tidwell J."/>
            <person name="Bellgard S.E."/>
            <person name="Bellgard M.I."/>
        </authorList>
    </citation>
    <scope>NUCLEOTIDE SEQUENCE</scope>
    <source>
        <tissue evidence="1">Shoot tissue taken approximately 20 cm above the soil surface</tissue>
    </source>
</reference>
<protein>
    <submittedName>
        <fullName evidence="1">Uncharacterized protein</fullName>
    </submittedName>
</protein>
<accession>A0A0A9HNF7</accession>
<name>A0A0A9HNF7_ARUDO</name>
<dbReference type="EMBL" id="GBRH01159261">
    <property type="protein sequence ID" value="JAE38635.1"/>
    <property type="molecule type" value="Transcribed_RNA"/>
</dbReference>
<proteinExistence type="predicted"/>
<organism evidence="1">
    <name type="scientific">Arundo donax</name>
    <name type="common">Giant reed</name>
    <name type="synonym">Donax arundinaceus</name>
    <dbReference type="NCBI Taxonomy" id="35708"/>
    <lineage>
        <taxon>Eukaryota</taxon>
        <taxon>Viridiplantae</taxon>
        <taxon>Streptophyta</taxon>
        <taxon>Embryophyta</taxon>
        <taxon>Tracheophyta</taxon>
        <taxon>Spermatophyta</taxon>
        <taxon>Magnoliopsida</taxon>
        <taxon>Liliopsida</taxon>
        <taxon>Poales</taxon>
        <taxon>Poaceae</taxon>
        <taxon>PACMAD clade</taxon>
        <taxon>Arundinoideae</taxon>
        <taxon>Arundineae</taxon>
        <taxon>Arundo</taxon>
    </lineage>
</organism>
<reference evidence="1" key="1">
    <citation type="submission" date="2014-09" db="EMBL/GenBank/DDBJ databases">
        <authorList>
            <person name="Magalhaes I.L.F."/>
            <person name="Oliveira U."/>
            <person name="Santos F.R."/>
            <person name="Vidigal T.H.D.A."/>
            <person name="Brescovit A.D."/>
            <person name="Santos A.J."/>
        </authorList>
    </citation>
    <scope>NUCLEOTIDE SEQUENCE</scope>
    <source>
        <tissue evidence="1">Shoot tissue taken approximately 20 cm above the soil surface</tissue>
    </source>
</reference>